<dbReference type="Proteomes" id="UP000254950">
    <property type="component" value="Unassembled WGS sequence"/>
</dbReference>
<evidence type="ECO:0000313" key="4">
    <source>
        <dbReference type="Proteomes" id="UP000254950"/>
    </source>
</evidence>
<feature type="chain" id="PRO_5017020831" evidence="1">
    <location>
        <begin position="27"/>
        <end position="831"/>
    </location>
</feature>
<feature type="signal peptide" evidence="1">
    <location>
        <begin position="1"/>
        <end position="26"/>
    </location>
</feature>
<dbReference type="PROSITE" id="PS51257">
    <property type="entry name" value="PROKAR_LIPOPROTEIN"/>
    <property type="match status" value="1"/>
</dbReference>
<gene>
    <name evidence="3" type="primary">tibA_2</name>
    <name evidence="3" type="ORF">NCTC12862_00434</name>
</gene>
<organism evidence="3 4">
    <name type="scientific">Bartonella doshiae</name>
    <dbReference type="NCBI Taxonomy" id="33044"/>
    <lineage>
        <taxon>Bacteria</taxon>
        <taxon>Pseudomonadati</taxon>
        <taxon>Pseudomonadota</taxon>
        <taxon>Alphaproteobacteria</taxon>
        <taxon>Hyphomicrobiales</taxon>
        <taxon>Bartonellaceae</taxon>
        <taxon>Bartonella</taxon>
    </lineage>
</organism>
<dbReference type="SUPFAM" id="SSF103515">
    <property type="entry name" value="Autotransporter"/>
    <property type="match status" value="1"/>
</dbReference>
<dbReference type="AlphaFoldDB" id="A0A380ZE98"/>
<dbReference type="Pfam" id="PF03797">
    <property type="entry name" value="Autotransporter"/>
    <property type="match status" value="1"/>
</dbReference>
<dbReference type="InterPro" id="IPR051551">
    <property type="entry name" value="Autotransporter_adhesion"/>
</dbReference>
<protein>
    <submittedName>
        <fullName evidence="3">Adhesin/invasin TibA autotransporter</fullName>
    </submittedName>
</protein>
<dbReference type="SMART" id="SM00869">
    <property type="entry name" value="Autotransporter"/>
    <property type="match status" value="1"/>
</dbReference>
<evidence type="ECO:0000313" key="3">
    <source>
        <dbReference type="EMBL" id="SUV44684.1"/>
    </source>
</evidence>
<dbReference type="Pfam" id="PF03212">
    <property type="entry name" value="Pertactin"/>
    <property type="match status" value="1"/>
</dbReference>
<dbReference type="Gene3D" id="2.160.20.20">
    <property type="match status" value="1"/>
</dbReference>
<dbReference type="EMBL" id="UFTF01000001">
    <property type="protein sequence ID" value="SUV44684.1"/>
    <property type="molecule type" value="Genomic_DNA"/>
</dbReference>
<keyword evidence="1" id="KW-0732">Signal</keyword>
<dbReference type="InterPro" id="IPR011050">
    <property type="entry name" value="Pectin_lyase_fold/virulence"/>
</dbReference>
<dbReference type="STRING" id="33044.GCA_900005695_00342"/>
<dbReference type="InterPro" id="IPR006315">
    <property type="entry name" value="OM_autotransptr_brl_dom"/>
</dbReference>
<name>A0A380ZE98_BARDO</name>
<reference evidence="3 4" key="1">
    <citation type="submission" date="2018-06" db="EMBL/GenBank/DDBJ databases">
        <authorList>
            <consortium name="Pathogen Informatics"/>
            <person name="Doyle S."/>
        </authorList>
    </citation>
    <scope>NUCLEOTIDE SEQUENCE [LARGE SCALE GENOMIC DNA]</scope>
    <source>
        <strain evidence="3 4">NCTC12862</strain>
    </source>
</reference>
<dbReference type="GO" id="GO:0019867">
    <property type="term" value="C:outer membrane"/>
    <property type="evidence" value="ECO:0007669"/>
    <property type="project" value="InterPro"/>
</dbReference>
<sequence>MAIQYKWKLSYLALLASSCFVQSAVADESAVGFFCQSSYGTNEKTSHNQYNDVKIGKCILGTSRNIIGVRSEAGFFAKFSSGNIKQNVQEKNITTRKDPELIFVKDGASLRDYILYDGAKAYFSNDGEKDKPGLSINNTVRDGGEIHVYAGGISENSKIEQGGTEIVEALKGKQGFSRNAIVKEGGQQHVGNGGKVEGTKIYGGKQLVFGEGEVAGQVEKSSASNIIIYGQNETLGKQKVYDGGITSNIKVMRGGVQEIFKEDYDAKNGGSAFDTEVFGGGKQRILEGGKAIGVILNETATQEIHTDGFVKNLTINDKAESWVRAGATLAGKTLVGHSGKINLYAGNDQHRTTVEDILLNGKDTKLYSIATGGDGKSSLIEKLSGEGSVLFAFTGSDPYYSQLHVNNLSGSLHFKFNTAIAHNRGDYLFVENGKGNHTISVADSGVEITHPLSQKRDLITDRSGGADFTLTDLFNEKINAVDGGTYMYGLKQRKDENGKVWFLSADRTGGPDPSPPDPINPFVPGEPSTTPSTDAILSMGVTSGLIFNNELQSVRAGRGILDKNRKNTNLWGYAIKSGERIATGHTNFKLEQTGIVFGVDQLNELPHGELYVGGFGSYDQARIVHARGGDSDLNSYSVGAYATYFDNRRWYLDGILKYNYFWDNLKAISTNGLNIQGDYNQWAIGGSFELGCRFEPAQNTWMQPYVKVTGVRVADKKIKLSNGMIADINSSISLPTEVGLTTGHEFIVGAEASLTAYITAAWLHENVDNNYTMINNKHKFITDLSGNMGKLGIGLNSFVNNKLTFYAEANYLTGHRIKESVRGVLGFRYSF</sequence>
<dbReference type="PANTHER" id="PTHR35037">
    <property type="entry name" value="C-TERMINAL REGION OF AIDA-LIKE PROTEIN"/>
    <property type="match status" value="1"/>
</dbReference>
<dbReference type="OrthoDB" id="7920344at2"/>
<evidence type="ECO:0000259" key="2">
    <source>
        <dbReference type="PROSITE" id="PS51208"/>
    </source>
</evidence>
<dbReference type="InterPro" id="IPR005546">
    <property type="entry name" value="Autotransporte_beta"/>
</dbReference>
<dbReference type="SUPFAM" id="SSF51126">
    <property type="entry name" value="Pectin lyase-like"/>
    <property type="match status" value="1"/>
</dbReference>
<feature type="domain" description="Autotransporter" evidence="2">
    <location>
        <begin position="563"/>
        <end position="831"/>
    </location>
</feature>
<evidence type="ECO:0000256" key="1">
    <source>
        <dbReference type="SAM" id="SignalP"/>
    </source>
</evidence>
<dbReference type="PANTHER" id="PTHR35037:SF7">
    <property type="entry name" value="AUTOTRANSPORTER"/>
    <property type="match status" value="1"/>
</dbReference>
<dbReference type="NCBIfam" id="TIGR01414">
    <property type="entry name" value="autotrans_barl"/>
    <property type="match status" value="1"/>
</dbReference>
<dbReference type="Gene3D" id="2.40.128.130">
    <property type="entry name" value="Autotransporter beta-domain"/>
    <property type="match status" value="1"/>
</dbReference>
<proteinExistence type="predicted"/>
<dbReference type="RefSeq" id="WP_004854784.1">
    <property type="nucleotide sequence ID" value="NZ_CACVBH010000004.1"/>
</dbReference>
<accession>A0A380ZE98</accession>
<dbReference type="InterPro" id="IPR036709">
    <property type="entry name" value="Autotransporte_beta_dom_sf"/>
</dbReference>
<dbReference type="NCBIfam" id="NF040482">
    <property type="entry name" value="auto_BafA_Cterm"/>
    <property type="match status" value="1"/>
</dbReference>
<dbReference type="PROSITE" id="PS51208">
    <property type="entry name" value="AUTOTRANSPORTER"/>
    <property type="match status" value="1"/>
</dbReference>
<dbReference type="InterPro" id="IPR012332">
    <property type="entry name" value="Autotransporter_pectin_lyase_C"/>
</dbReference>
<dbReference type="InterPro" id="IPR004899">
    <property type="entry name" value="Pertactin_central"/>
</dbReference>